<dbReference type="Pfam" id="PF12802">
    <property type="entry name" value="MarR_2"/>
    <property type="match status" value="1"/>
</dbReference>
<dbReference type="Gene3D" id="1.10.10.10">
    <property type="entry name" value="Winged helix-like DNA-binding domain superfamily/Winged helix DNA-binding domain"/>
    <property type="match status" value="1"/>
</dbReference>
<organism evidence="3 4">
    <name type="scientific">Paenibacillus algorifonticola</name>
    <dbReference type="NCBI Taxonomy" id="684063"/>
    <lineage>
        <taxon>Bacteria</taxon>
        <taxon>Bacillati</taxon>
        <taxon>Bacillota</taxon>
        <taxon>Bacilli</taxon>
        <taxon>Bacillales</taxon>
        <taxon>Paenibacillaceae</taxon>
        <taxon>Paenibacillus</taxon>
    </lineage>
</organism>
<dbReference type="InterPro" id="IPR036388">
    <property type="entry name" value="WH-like_DNA-bd_sf"/>
</dbReference>
<dbReference type="InterPro" id="IPR036390">
    <property type="entry name" value="WH_DNA-bd_sf"/>
</dbReference>
<dbReference type="AlphaFoldDB" id="A0A1I2FGR9"/>
<reference evidence="4" key="1">
    <citation type="submission" date="2016-10" db="EMBL/GenBank/DDBJ databases">
        <authorList>
            <person name="Varghese N."/>
            <person name="Submissions S."/>
        </authorList>
    </citation>
    <scope>NUCLEOTIDE SEQUENCE [LARGE SCALE GENOMIC DNA]</scope>
    <source>
        <strain evidence="4">CGMCC 1.10223</strain>
    </source>
</reference>
<dbReference type="PANTHER" id="PTHR33164:SF99">
    <property type="entry name" value="MARR FAMILY REGULATORY PROTEIN"/>
    <property type="match status" value="1"/>
</dbReference>
<dbReference type="InterPro" id="IPR000835">
    <property type="entry name" value="HTH_MarR-typ"/>
</dbReference>
<dbReference type="SMART" id="SM00347">
    <property type="entry name" value="HTH_MARR"/>
    <property type="match status" value="1"/>
</dbReference>
<evidence type="ECO:0000313" key="4">
    <source>
        <dbReference type="Proteomes" id="UP000183410"/>
    </source>
</evidence>
<proteinExistence type="predicted"/>
<feature type="domain" description="HTH marR-type" evidence="2">
    <location>
        <begin position="35"/>
        <end position="176"/>
    </location>
</feature>
<evidence type="ECO:0000313" key="3">
    <source>
        <dbReference type="EMBL" id="SFF04455.1"/>
    </source>
</evidence>
<dbReference type="PANTHER" id="PTHR33164">
    <property type="entry name" value="TRANSCRIPTIONAL REGULATOR, MARR FAMILY"/>
    <property type="match status" value="1"/>
</dbReference>
<dbReference type="EMBL" id="FONN01000012">
    <property type="protein sequence ID" value="SFF04455.1"/>
    <property type="molecule type" value="Genomic_DNA"/>
</dbReference>
<name>A0A1I2FGR9_9BACL</name>
<keyword evidence="4" id="KW-1185">Reference proteome</keyword>
<dbReference type="InterPro" id="IPR039422">
    <property type="entry name" value="MarR/SlyA-like"/>
</dbReference>
<dbReference type="PROSITE" id="PS50995">
    <property type="entry name" value="HTH_MARR_2"/>
    <property type="match status" value="1"/>
</dbReference>
<protein>
    <submittedName>
        <fullName evidence="3">DNA-binding transcriptional regulator, MarR family</fullName>
    </submittedName>
</protein>
<dbReference type="GO" id="GO:0003700">
    <property type="term" value="F:DNA-binding transcription factor activity"/>
    <property type="evidence" value="ECO:0007669"/>
    <property type="project" value="InterPro"/>
</dbReference>
<dbReference type="GO" id="GO:0003677">
    <property type="term" value="F:DNA binding"/>
    <property type="evidence" value="ECO:0007669"/>
    <property type="project" value="UniProtKB-KW"/>
</dbReference>
<keyword evidence="1 3" id="KW-0238">DNA-binding</keyword>
<dbReference type="Proteomes" id="UP000183410">
    <property type="component" value="Unassembled WGS sequence"/>
</dbReference>
<dbReference type="GO" id="GO:0006950">
    <property type="term" value="P:response to stress"/>
    <property type="evidence" value="ECO:0007669"/>
    <property type="project" value="TreeGrafter"/>
</dbReference>
<sequence>MAAAVLTIFIKLDTIRQTMWNYINIKWGDLSLQHENELLDVWLSLSHIHSSLNDKLEQALLKNFDLSLKEFYVLNFISNSEDRELRLQQLQELVGLSQSATSRLVVRMEAKECGALERHICEDDRRGIYTRITELGENKYQRALQTFNEVLQTELQKVGFKSEVENLTKKLFIAMT</sequence>
<dbReference type="SUPFAM" id="SSF46785">
    <property type="entry name" value="Winged helix' DNA-binding domain"/>
    <property type="match status" value="1"/>
</dbReference>
<evidence type="ECO:0000259" key="2">
    <source>
        <dbReference type="PROSITE" id="PS50995"/>
    </source>
</evidence>
<accession>A0A1I2FGR9</accession>
<gene>
    <name evidence="3" type="ORF">SAMN04487969_11260</name>
</gene>
<evidence type="ECO:0000256" key="1">
    <source>
        <dbReference type="ARBA" id="ARBA00023125"/>
    </source>
</evidence>